<protein>
    <submittedName>
        <fullName evidence="3">Uncharacterized protein</fullName>
    </submittedName>
</protein>
<accession>A0ABR4DA29</accession>
<dbReference type="EMBL" id="JAZGUE010000004">
    <property type="protein sequence ID" value="KAL2267185.1"/>
    <property type="molecule type" value="Genomic_DNA"/>
</dbReference>
<keyword evidence="4" id="KW-1185">Reference proteome</keyword>
<dbReference type="Proteomes" id="UP001600064">
    <property type="component" value="Unassembled WGS sequence"/>
</dbReference>
<feature type="compositionally biased region" description="Basic and acidic residues" evidence="1">
    <location>
        <begin position="7"/>
        <end position="17"/>
    </location>
</feature>
<feature type="compositionally biased region" description="Polar residues" evidence="1">
    <location>
        <begin position="18"/>
        <end position="27"/>
    </location>
</feature>
<keyword evidence="2" id="KW-0472">Membrane</keyword>
<dbReference type="PANTHER" id="PTHR48125">
    <property type="entry name" value="LP07818P1"/>
    <property type="match status" value="1"/>
</dbReference>
<feature type="compositionally biased region" description="Basic residues" evidence="1">
    <location>
        <begin position="368"/>
        <end position="384"/>
    </location>
</feature>
<dbReference type="PANTHER" id="PTHR48125:SF12">
    <property type="entry name" value="AT HOOK TRANSCRIPTION FACTOR FAMILY-RELATED"/>
    <property type="match status" value="1"/>
</dbReference>
<feature type="transmembrane region" description="Helical" evidence="2">
    <location>
        <begin position="106"/>
        <end position="129"/>
    </location>
</feature>
<feature type="transmembrane region" description="Helical" evidence="2">
    <location>
        <begin position="183"/>
        <end position="206"/>
    </location>
</feature>
<evidence type="ECO:0000256" key="1">
    <source>
        <dbReference type="SAM" id="MobiDB-lite"/>
    </source>
</evidence>
<gene>
    <name evidence="3" type="ORF">VTJ83DRAFT_4462</name>
</gene>
<dbReference type="RefSeq" id="XP_070865912.1">
    <property type="nucleotide sequence ID" value="XM_071010954.1"/>
</dbReference>
<feature type="compositionally biased region" description="Pro residues" evidence="1">
    <location>
        <begin position="82"/>
        <end position="93"/>
    </location>
</feature>
<feature type="compositionally biased region" description="Polar residues" evidence="1">
    <location>
        <begin position="391"/>
        <end position="417"/>
    </location>
</feature>
<keyword evidence="2" id="KW-0812">Transmembrane</keyword>
<sequence>MAGDSTRTAESRGESSRAQETPQSQNESTREPSEDRRQQQGSNATPPPIPLQPLPPPHHEKARGQRPHVPPASYGVQYTPYQPQPPLPLSPRQPRPYHPKWHLTKLALVSFSLVVSAVIFGICIGLGFLNAPYRDTQYWWSTYPIDSEFGISGATAGLAVIVGTLELLVTMRSSRRVGMHPGLLVALHLFIWILAVFAVMVVSFYATDTYEDYYYAEYEYPEERYIELLRKSRSYEKALLAFNCILLTIHFVLFIGACVDTHEINTQKKKVVLIPVPVSEAAYRASLPPGARAAGYPGAAPYPIYPPPVAYAVPAAGSRASVPPPPPVLYGGYYAPAPQGAELQAPQLVNPGFQGYYAPVVVADTSAGHRRRSSQPRGSKRHSRGAPPSQPTEQPAEQPAAQNDQARGESSTTEKTS</sequence>
<comment type="caution">
    <text evidence="3">The sequence shown here is derived from an EMBL/GenBank/DDBJ whole genome shotgun (WGS) entry which is preliminary data.</text>
</comment>
<evidence type="ECO:0000313" key="4">
    <source>
        <dbReference type="Proteomes" id="UP001600064"/>
    </source>
</evidence>
<organism evidence="3 4">
    <name type="scientific">Remersonia thermophila</name>
    <dbReference type="NCBI Taxonomy" id="72144"/>
    <lineage>
        <taxon>Eukaryota</taxon>
        <taxon>Fungi</taxon>
        <taxon>Dikarya</taxon>
        <taxon>Ascomycota</taxon>
        <taxon>Pezizomycotina</taxon>
        <taxon>Sordariomycetes</taxon>
        <taxon>Sordariomycetidae</taxon>
        <taxon>Sordariales</taxon>
        <taxon>Sordariales incertae sedis</taxon>
        <taxon>Remersonia</taxon>
    </lineage>
</organism>
<evidence type="ECO:0000313" key="3">
    <source>
        <dbReference type="EMBL" id="KAL2267185.1"/>
    </source>
</evidence>
<name>A0ABR4DA29_9PEZI</name>
<feature type="compositionally biased region" description="Pro residues" evidence="1">
    <location>
        <begin position="45"/>
        <end position="56"/>
    </location>
</feature>
<evidence type="ECO:0000256" key="2">
    <source>
        <dbReference type="SAM" id="Phobius"/>
    </source>
</evidence>
<feature type="transmembrane region" description="Helical" evidence="2">
    <location>
        <begin position="238"/>
        <end position="259"/>
    </location>
</feature>
<feature type="transmembrane region" description="Helical" evidence="2">
    <location>
        <begin position="149"/>
        <end position="171"/>
    </location>
</feature>
<feature type="compositionally biased region" description="Basic and acidic residues" evidence="1">
    <location>
        <begin position="28"/>
        <end position="38"/>
    </location>
</feature>
<feature type="region of interest" description="Disordered" evidence="1">
    <location>
        <begin position="1"/>
        <end position="93"/>
    </location>
</feature>
<keyword evidence="2" id="KW-1133">Transmembrane helix</keyword>
<feature type="region of interest" description="Disordered" evidence="1">
    <location>
        <begin position="367"/>
        <end position="417"/>
    </location>
</feature>
<dbReference type="GeneID" id="98125598"/>
<reference evidence="3 4" key="1">
    <citation type="journal article" date="2024" name="Commun. Biol.">
        <title>Comparative genomic analysis of thermophilic fungi reveals convergent evolutionary adaptations and gene losses.</title>
        <authorList>
            <person name="Steindorff A.S."/>
            <person name="Aguilar-Pontes M.V."/>
            <person name="Robinson A.J."/>
            <person name="Andreopoulos B."/>
            <person name="LaButti K."/>
            <person name="Kuo A."/>
            <person name="Mondo S."/>
            <person name="Riley R."/>
            <person name="Otillar R."/>
            <person name="Haridas S."/>
            <person name="Lipzen A."/>
            <person name="Grimwood J."/>
            <person name="Schmutz J."/>
            <person name="Clum A."/>
            <person name="Reid I.D."/>
            <person name="Moisan M.C."/>
            <person name="Butler G."/>
            <person name="Nguyen T.T.M."/>
            <person name="Dewar K."/>
            <person name="Conant G."/>
            <person name="Drula E."/>
            <person name="Henrissat B."/>
            <person name="Hansel C."/>
            <person name="Singer S."/>
            <person name="Hutchinson M.I."/>
            <person name="de Vries R.P."/>
            <person name="Natvig D.O."/>
            <person name="Powell A.J."/>
            <person name="Tsang A."/>
            <person name="Grigoriev I.V."/>
        </authorList>
    </citation>
    <scope>NUCLEOTIDE SEQUENCE [LARGE SCALE GENOMIC DNA]</scope>
    <source>
        <strain evidence="3 4">ATCC 22073</strain>
    </source>
</reference>
<proteinExistence type="predicted"/>